<evidence type="ECO:0000256" key="7">
    <source>
        <dbReference type="HAMAP-Rule" id="MF_00267"/>
    </source>
</evidence>
<dbReference type="GO" id="GO:0000917">
    <property type="term" value="P:division septum assembly"/>
    <property type="evidence" value="ECO:0007669"/>
    <property type="project" value="UniProtKB-KW"/>
</dbReference>
<evidence type="ECO:0000256" key="5">
    <source>
        <dbReference type="ARBA" id="ARBA00025606"/>
    </source>
</evidence>
<dbReference type="InterPro" id="IPR036145">
    <property type="entry name" value="MinC_C_sf"/>
</dbReference>
<dbReference type="AlphaFoldDB" id="A0A1U7M7Q4"/>
<gene>
    <name evidence="7 10" type="primary">minC</name>
    <name evidence="10" type="ORF">TICRE_06660</name>
</gene>
<evidence type="ECO:0000256" key="2">
    <source>
        <dbReference type="ARBA" id="ARBA00022618"/>
    </source>
</evidence>
<evidence type="ECO:0000256" key="4">
    <source>
        <dbReference type="ARBA" id="ARBA00023306"/>
    </source>
</evidence>
<dbReference type="GO" id="GO:0000902">
    <property type="term" value="P:cell morphogenesis"/>
    <property type="evidence" value="ECO:0007669"/>
    <property type="project" value="InterPro"/>
</dbReference>
<comment type="caution">
    <text evidence="10">The sequence shown here is derived from an EMBL/GenBank/DDBJ whole genome shotgun (WGS) entry which is preliminary data.</text>
</comment>
<evidence type="ECO:0000259" key="9">
    <source>
        <dbReference type="Pfam" id="PF05209"/>
    </source>
</evidence>
<name>A0A1U7M7Q4_TISCR</name>
<keyword evidence="11" id="KW-1185">Reference proteome</keyword>
<dbReference type="GO" id="GO:1901891">
    <property type="term" value="P:regulation of cell septum assembly"/>
    <property type="evidence" value="ECO:0007669"/>
    <property type="project" value="InterPro"/>
</dbReference>
<dbReference type="Pfam" id="PF05209">
    <property type="entry name" value="MinC_N"/>
    <property type="match status" value="1"/>
</dbReference>
<dbReference type="InterPro" id="IPR007874">
    <property type="entry name" value="MinC_N"/>
</dbReference>
<dbReference type="InterPro" id="IPR013033">
    <property type="entry name" value="MinC"/>
</dbReference>
<dbReference type="Proteomes" id="UP000186112">
    <property type="component" value="Unassembled WGS sequence"/>
</dbReference>
<evidence type="ECO:0000256" key="6">
    <source>
        <dbReference type="ARBA" id="ARBA00046874"/>
    </source>
</evidence>
<dbReference type="PANTHER" id="PTHR34108:SF1">
    <property type="entry name" value="SEPTUM SITE-DETERMINING PROTEIN MINC"/>
    <property type="match status" value="1"/>
</dbReference>
<dbReference type="HAMAP" id="MF_00267">
    <property type="entry name" value="MinC"/>
    <property type="match status" value="1"/>
</dbReference>
<sequence>MIIYSIIIKVVYRGGLLLLANPIIKFKGVDEGLLISIDDSNIETIKEELDKKISETSKFYQGIKFLGVESKHLTRDEVLDLNLLLKYKYELDISLKDIFNDLLHPSTEKNNKKDYKPLESFIDEVQGEMTKFIYGTLRSGQEIEYEGHIVIVGDVNPGALIKANGNVVILGNLRGVVYAGLGGNRDSIIAAYKLLATQLRICDVIGRAPDENEFHYKVPEVVKLIDGKLVIEPYLPNR</sequence>
<accession>A0A1U7M7Q4</accession>
<dbReference type="EMBL" id="LTDM01000009">
    <property type="protein sequence ID" value="OLS03327.1"/>
    <property type="molecule type" value="Genomic_DNA"/>
</dbReference>
<feature type="domain" description="Septum formation inhibitor MinC C-terminal" evidence="8">
    <location>
        <begin position="133"/>
        <end position="231"/>
    </location>
</feature>
<dbReference type="InterPro" id="IPR016098">
    <property type="entry name" value="CAP/MinC_C"/>
</dbReference>
<comment type="function">
    <text evidence="5 7">Cell division inhibitor that blocks the formation of polar Z ring septums. Rapidly oscillates between the poles of the cell to destabilize FtsZ filaments that have formed before they mature into polar Z rings. Prevents FtsZ polymerization.</text>
</comment>
<keyword evidence="4 7" id="KW-0131">Cell cycle</keyword>
<evidence type="ECO:0000256" key="3">
    <source>
        <dbReference type="ARBA" id="ARBA00023210"/>
    </source>
</evidence>
<evidence type="ECO:0000313" key="11">
    <source>
        <dbReference type="Proteomes" id="UP000186112"/>
    </source>
</evidence>
<dbReference type="SUPFAM" id="SSF63848">
    <property type="entry name" value="Cell-division inhibitor MinC, C-terminal domain"/>
    <property type="match status" value="1"/>
</dbReference>
<reference evidence="10 11" key="1">
    <citation type="submission" date="2016-02" db="EMBL/GenBank/DDBJ databases">
        <title>Genome sequence of Tissierella creatinophila DSM 6911.</title>
        <authorList>
            <person name="Poehlein A."/>
            <person name="Daniel R."/>
        </authorList>
    </citation>
    <scope>NUCLEOTIDE SEQUENCE [LARGE SCALE GENOMIC DNA]</scope>
    <source>
        <strain evidence="10 11">DSM 6911</strain>
    </source>
</reference>
<dbReference type="GO" id="GO:0051302">
    <property type="term" value="P:regulation of cell division"/>
    <property type="evidence" value="ECO:0007669"/>
    <property type="project" value="InterPro"/>
</dbReference>
<evidence type="ECO:0000313" key="10">
    <source>
        <dbReference type="EMBL" id="OLS03327.1"/>
    </source>
</evidence>
<feature type="domain" description="Septum formation inhibitor MinC N-terminal" evidence="9">
    <location>
        <begin position="24"/>
        <end position="80"/>
    </location>
</feature>
<comment type="subunit">
    <text evidence="6 7">Interacts with MinD and FtsZ.</text>
</comment>
<protein>
    <recommendedName>
        <fullName evidence="7">Probable septum site-determining protein MinC</fullName>
    </recommendedName>
</protein>
<dbReference type="PANTHER" id="PTHR34108">
    <property type="entry name" value="SEPTUM SITE-DETERMINING PROTEIN MINC"/>
    <property type="match status" value="1"/>
</dbReference>
<proteinExistence type="inferred from homology"/>
<evidence type="ECO:0000259" key="8">
    <source>
        <dbReference type="Pfam" id="PF03775"/>
    </source>
</evidence>
<keyword evidence="3 7" id="KW-0717">Septation</keyword>
<keyword evidence="2 7" id="KW-0132">Cell division</keyword>
<dbReference type="InterPro" id="IPR005526">
    <property type="entry name" value="Septum_form_inhib_MinC_C"/>
</dbReference>
<dbReference type="Gene3D" id="2.160.20.70">
    <property type="match status" value="1"/>
</dbReference>
<dbReference type="Pfam" id="PF03775">
    <property type="entry name" value="MinC_C"/>
    <property type="match status" value="1"/>
</dbReference>
<comment type="similarity">
    <text evidence="1 7">Belongs to the MinC family.</text>
</comment>
<dbReference type="NCBIfam" id="TIGR01222">
    <property type="entry name" value="minC"/>
    <property type="match status" value="1"/>
</dbReference>
<evidence type="ECO:0000256" key="1">
    <source>
        <dbReference type="ARBA" id="ARBA00006291"/>
    </source>
</evidence>
<organism evidence="10 11">
    <name type="scientific">Tissierella creatinophila DSM 6911</name>
    <dbReference type="NCBI Taxonomy" id="1123403"/>
    <lineage>
        <taxon>Bacteria</taxon>
        <taxon>Bacillati</taxon>
        <taxon>Bacillota</taxon>
        <taxon>Tissierellia</taxon>
        <taxon>Tissierellales</taxon>
        <taxon>Tissierellaceae</taxon>
        <taxon>Tissierella</taxon>
    </lineage>
</organism>